<reference evidence="1" key="1">
    <citation type="submission" date="2020-04" db="EMBL/GenBank/DDBJ databases">
        <authorList>
            <person name="Chiriac C."/>
            <person name="Salcher M."/>
            <person name="Ghai R."/>
            <person name="Kavagutti S V."/>
        </authorList>
    </citation>
    <scope>NUCLEOTIDE SEQUENCE</scope>
</reference>
<protein>
    <submittedName>
        <fullName evidence="1">Uncharacterized protein</fullName>
    </submittedName>
</protein>
<gene>
    <name evidence="1" type="ORF">UFOVP53_62</name>
</gene>
<evidence type="ECO:0000313" key="1">
    <source>
        <dbReference type="EMBL" id="CAB4125112.1"/>
    </source>
</evidence>
<sequence>MSNTSSITEKRYLEITPKSFTLDGTASGLITISSTYLFKVGMAVSLASSSQSILKVKVQRVVSDTQLIVIDLGESVTTKKRLDISMYTVADTATIQFLEDKRPVIDLLEIQRQVYAEEPTVALRSHSVDWMGNAYTKENPMPVTTGEGILLGVTYDDIQAVYPNATTENYYYYLNAALIAVVEVTYADIAKAIFTRARRI</sequence>
<proteinExistence type="predicted"/>
<organism evidence="1">
    <name type="scientific">uncultured Caudovirales phage</name>
    <dbReference type="NCBI Taxonomy" id="2100421"/>
    <lineage>
        <taxon>Viruses</taxon>
        <taxon>Duplodnaviria</taxon>
        <taxon>Heunggongvirae</taxon>
        <taxon>Uroviricota</taxon>
        <taxon>Caudoviricetes</taxon>
        <taxon>Peduoviridae</taxon>
        <taxon>Maltschvirus</taxon>
        <taxon>Maltschvirus maltsch</taxon>
    </lineage>
</organism>
<name>A0A6J5KUV6_9CAUD</name>
<dbReference type="EMBL" id="LR796189">
    <property type="protein sequence ID" value="CAB4125112.1"/>
    <property type="molecule type" value="Genomic_DNA"/>
</dbReference>
<accession>A0A6J5KUV6</accession>